<accession>A0A6H5HKU6</accession>
<sequence length="99" mass="11663">MCFHQLCHHVRNDGVLWGIRPRQVNQQGGNRVDVLCRRIARICRVKKFESSFPVEFGQIVCVLKYGVFVRWYLHGIYGLHPLDAERILPSGGRRWFGRR</sequence>
<dbReference type="AlphaFoldDB" id="A0A6H5HKU6"/>
<evidence type="ECO:0000313" key="2">
    <source>
        <dbReference type="Proteomes" id="UP000479000"/>
    </source>
</evidence>
<gene>
    <name evidence="1" type="ORF">NTEN_LOCUS21770</name>
</gene>
<organism evidence="1 2">
    <name type="scientific">Nesidiocoris tenuis</name>
    <dbReference type="NCBI Taxonomy" id="355587"/>
    <lineage>
        <taxon>Eukaryota</taxon>
        <taxon>Metazoa</taxon>
        <taxon>Ecdysozoa</taxon>
        <taxon>Arthropoda</taxon>
        <taxon>Hexapoda</taxon>
        <taxon>Insecta</taxon>
        <taxon>Pterygota</taxon>
        <taxon>Neoptera</taxon>
        <taxon>Paraneoptera</taxon>
        <taxon>Hemiptera</taxon>
        <taxon>Heteroptera</taxon>
        <taxon>Panheteroptera</taxon>
        <taxon>Cimicomorpha</taxon>
        <taxon>Miridae</taxon>
        <taxon>Dicyphina</taxon>
        <taxon>Nesidiocoris</taxon>
    </lineage>
</organism>
<dbReference type="EMBL" id="CADCXU010031996">
    <property type="protein sequence ID" value="CAB0017839.1"/>
    <property type="molecule type" value="Genomic_DNA"/>
</dbReference>
<proteinExistence type="predicted"/>
<keyword evidence="2" id="KW-1185">Reference proteome</keyword>
<reference evidence="1 2" key="1">
    <citation type="submission" date="2020-02" db="EMBL/GenBank/DDBJ databases">
        <authorList>
            <person name="Ferguson B K."/>
        </authorList>
    </citation>
    <scope>NUCLEOTIDE SEQUENCE [LARGE SCALE GENOMIC DNA]</scope>
</reference>
<evidence type="ECO:0000313" key="1">
    <source>
        <dbReference type="EMBL" id="CAB0017839.1"/>
    </source>
</evidence>
<feature type="non-terminal residue" evidence="1">
    <location>
        <position position="99"/>
    </location>
</feature>
<name>A0A6H5HKU6_9HEMI</name>
<protein>
    <submittedName>
        <fullName evidence="1">Uncharacterized protein</fullName>
    </submittedName>
</protein>
<dbReference type="Proteomes" id="UP000479000">
    <property type="component" value="Unassembled WGS sequence"/>
</dbReference>